<proteinExistence type="predicted"/>
<dbReference type="PANTHER" id="PTHR48182:SF2">
    <property type="entry name" value="PROTEIN SERAC1"/>
    <property type="match status" value="1"/>
</dbReference>
<dbReference type="GO" id="GO:0005783">
    <property type="term" value="C:endoplasmic reticulum"/>
    <property type="evidence" value="ECO:0007669"/>
    <property type="project" value="UniProtKB-SubCell"/>
</dbReference>
<comment type="caution">
    <text evidence="7">The sequence shown here is derived from an EMBL/GenBank/DDBJ whole genome shotgun (WGS) entry which is preliminary data.</text>
</comment>
<dbReference type="InterPro" id="IPR029058">
    <property type="entry name" value="AB_hydrolase_fold"/>
</dbReference>
<evidence type="ECO:0008006" key="9">
    <source>
        <dbReference type="Google" id="ProtNLM"/>
    </source>
</evidence>
<dbReference type="Proteomes" id="UP000234275">
    <property type="component" value="Unassembled WGS sequence"/>
</dbReference>
<dbReference type="AlphaFoldDB" id="A0A2I2GPB3"/>
<dbReference type="VEuPathDB" id="FungiDB:P170DRAFT_505433"/>
<gene>
    <name evidence="7" type="ORF">P170DRAFT_505433</name>
</gene>
<sequence>MLPPASNPLKRWPTVHITTPLTASDLPSSTMAEAIVFVHGLRGHPRRTWEYRAGARSADRNSRLSVLKFWSKSPPSSHSASASAPAVSKSRGATGVFWPADLLPFVVPNARIFTYGYDADVIGGIFNRASPNSILRHGNDLMVRLERVMDKKPIIFVAHNLGGLVVKVAIQRCKTSPNPKHQSLYRRFDTVVFCGTPHRESEAASWGRLAHNLVAVALKDLNPNLLRDLEVDSQMLEIIHNDFRKILHAGRIRVHTFQEAQGLTVVPGLNGKVVDNLSSRIDYKLETVETINANHRDMVRFKNERNPGFRALSGAVKSYVLTINERKYAECIRKGNGYFKRRILFSFIQDRQKALRYFIQACDLLNPNDFDRQTYVYSKLMFVEIEISYYRPFPRPKQAQHLHQAHGYGLQALEKAQLLKDITKVAEIKLMLACVKAREVKLDYIMDVDDRILSRKRELIMKEIKVAMSNVRAMDPSNINEFEQWGRRAYMSLQKLNLGSLNECDGTRDVAW</sequence>
<evidence type="ECO:0000256" key="2">
    <source>
        <dbReference type="ARBA" id="ARBA00004240"/>
    </source>
</evidence>
<dbReference type="EMBL" id="MSFO01000001">
    <property type="protein sequence ID" value="PLB54716.1"/>
    <property type="molecule type" value="Genomic_DNA"/>
</dbReference>
<dbReference type="RefSeq" id="XP_024710018.1">
    <property type="nucleotide sequence ID" value="XM_024854286.1"/>
</dbReference>
<keyword evidence="5" id="KW-0496">Mitochondrion</keyword>
<dbReference type="Gene3D" id="3.40.50.1820">
    <property type="entry name" value="alpha/beta hydrolase"/>
    <property type="match status" value="1"/>
</dbReference>
<accession>A0A2I2GPB3</accession>
<organism evidence="7 8">
    <name type="scientific">Aspergillus steynii IBT 23096</name>
    <dbReference type="NCBI Taxonomy" id="1392250"/>
    <lineage>
        <taxon>Eukaryota</taxon>
        <taxon>Fungi</taxon>
        <taxon>Dikarya</taxon>
        <taxon>Ascomycota</taxon>
        <taxon>Pezizomycotina</taxon>
        <taxon>Eurotiomycetes</taxon>
        <taxon>Eurotiomycetidae</taxon>
        <taxon>Eurotiales</taxon>
        <taxon>Aspergillaceae</taxon>
        <taxon>Aspergillus</taxon>
        <taxon>Aspergillus subgen. Circumdati</taxon>
    </lineage>
</organism>
<dbReference type="GO" id="GO:0016020">
    <property type="term" value="C:membrane"/>
    <property type="evidence" value="ECO:0007669"/>
    <property type="project" value="UniProtKB-SubCell"/>
</dbReference>
<evidence type="ECO:0000313" key="7">
    <source>
        <dbReference type="EMBL" id="PLB54716.1"/>
    </source>
</evidence>
<evidence type="ECO:0000313" key="8">
    <source>
        <dbReference type="Proteomes" id="UP000234275"/>
    </source>
</evidence>
<dbReference type="PANTHER" id="PTHR48182">
    <property type="entry name" value="PROTEIN SERAC1"/>
    <property type="match status" value="1"/>
</dbReference>
<dbReference type="InterPro" id="IPR052374">
    <property type="entry name" value="SERAC1"/>
</dbReference>
<evidence type="ECO:0000256" key="5">
    <source>
        <dbReference type="ARBA" id="ARBA00023128"/>
    </source>
</evidence>
<dbReference type="GeneID" id="36561992"/>
<protein>
    <recommendedName>
        <fullName evidence="9">DUF676 domain-containing protein</fullName>
    </recommendedName>
</protein>
<reference evidence="7 8" key="1">
    <citation type="submission" date="2016-12" db="EMBL/GenBank/DDBJ databases">
        <title>The genomes of Aspergillus section Nigri reveals drivers in fungal speciation.</title>
        <authorList>
            <consortium name="DOE Joint Genome Institute"/>
            <person name="Vesth T.C."/>
            <person name="Nybo J."/>
            <person name="Theobald S."/>
            <person name="Brandl J."/>
            <person name="Frisvad J.C."/>
            <person name="Nielsen K.F."/>
            <person name="Lyhne E.K."/>
            <person name="Kogle M.E."/>
            <person name="Kuo A."/>
            <person name="Riley R."/>
            <person name="Clum A."/>
            <person name="Nolan M."/>
            <person name="Lipzen A."/>
            <person name="Salamov A."/>
            <person name="Henrissat B."/>
            <person name="Wiebenga A."/>
            <person name="De Vries R.P."/>
            <person name="Grigoriev I.V."/>
            <person name="Mortensen U.H."/>
            <person name="Andersen M.R."/>
            <person name="Baker S.E."/>
        </authorList>
    </citation>
    <scope>NUCLEOTIDE SEQUENCE [LARGE SCALE GENOMIC DNA]</scope>
    <source>
        <strain evidence="7 8">IBT 23096</strain>
    </source>
</reference>
<keyword evidence="6" id="KW-0472">Membrane</keyword>
<dbReference type="SUPFAM" id="SSF53474">
    <property type="entry name" value="alpha/beta-Hydrolases"/>
    <property type="match status" value="1"/>
</dbReference>
<dbReference type="GO" id="GO:0005739">
    <property type="term" value="C:mitochondrion"/>
    <property type="evidence" value="ECO:0007669"/>
    <property type="project" value="UniProtKB-SubCell"/>
</dbReference>
<comment type="subcellular location">
    <subcellularLocation>
        <location evidence="2">Endoplasmic reticulum</location>
    </subcellularLocation>
    <subcellularLocation>
        <location evidence="3">Membrane</location>
    </subcellularLocation>
    <subcellularLocation>
        <location evidence="1">Mitochondrion</location>
    </subcellularLocation>
</comment>
<keyword evidence="8" id="KW-1185">Reference proteome</keyword>
<evidence type="ECO:0000256" key="6">
    <source>
        <dbReference type="ARBA" id="ARBA00023136"/>
    </source>
</evidence>
<evidence type="ECO:0000256" key="3">
    <source>
        <dbReference type="ARBA" id="ARBA00004370"/>
    </source>
</evidence>
<evidence type="ECO:0000256" key="1">
    <source>
        <dbReference type="ARBA" id="ARBA00004173"/>
    </source>
</evidence>
<evidence type="ECO:0000256" key="4">
    <source>
        <dbReference type="ARBA" id="ARBA00022824"/>
    </source>
</evidence>
<keyword evidence="4" id="KW-0256">Endoplasmic reticulum</keyword>
<name>A0A2I2GPB3_9EURO</name>
<dbReference type="OrthoDB" id="427518at2759"/>